<dbReference type="PANTHER" id="PTHR48236:SF1">
    <property type="entry name" value="COX19-LIKE CHCH FAMILY PROTEIN"/>
    <property type="match status" value="1"/>
</dbReference>
<reference evidence="2" key="1">
    <citation type="journal article" date="2008" name="BMC Genomics">
        <title>A conifer genomics resource of 200,000 spruce (Picea spp.) ESTs and 6,464 high-quality, sequence-finished full-length cDNAs for Sitka spruce (Picea sitchensis).</title>
        <authorList>
            <person name="Ralph S.G."/>
            <person name="Chun H.J."/>
            <person name="Kolosova N."/>
            <person name="Cooper D."/>
            <person name="Oddy C."/>
            <person name="Ritland C.E."/>
            <person name="Kirkpatrick R."/>
            <person name="Moore R."/>
            <person name="Barber S."/>
            <person name="Holt R.A."/>
            <person name="Jones S.J."/>
            <person name="Marra M.A."/>
            <person name="Douglas C.J."/>
            <person name="Ritland K."/>
            <person name="Bohlmann J."/>
        </authorList>
    </citation>
    <scope>NUCLEOTIDE SEQUENCE</scope>
    <source>
        <tissue evidence="2">Green portion of the leader tissue</tissue>
    </source>
</reference>
<dbReference type="InterPro" id="IPR009069">
    <property type="entry name" value="Cys_alpha_HP_mot_SF"/>
</dbReference>
<feature type="region of interest" description="Disordered" evidence="1">
    <location>
        <begin position="1"/>
        <end position="23"/>
    </location>
</feature>
<evidence type="ECO:0000256" key="1">
    <source>
        <dbReference type="SAM" id="MobiDB-lite"/>
    </source>
</evidence>
<organism evidence="2">
    <name type="scientific">Picea sitchensis</name>
    <name type="common">Sitka spruce</name>
    <name type="synonym">Pinus sitchensis</name>
    <dbReference type="NCBI Taxonomy" id="3332"/>
    <lineage>
        <taxon>Eukaryota</taxon>
        <taxon>Viridiplantae</taxon>
        <taxon>Streptophyta</taxon>
        <taxon>Embryophyta</taxon>
        <taxon>Tracheophyta</taxon>
        <taxon>Spermatophyta</taxon>
        <taxon>Pinopsida</taxon>
        <taxon>Pinidae</taxon>
        <taxon>Conifers I</taxon>
        <taxon>Pinales</taxon>
        <taxon>Pinaceae</taxon>
        <taxon>Picea</taxon>
    </lineage>
</organism>
<dbReference type="EMBL" id="EF081482">
    <property type="protein sequence ID" value="ABK20884.1"/>
    <property type="molecule type" value="mRNA"/>
</dbReference>
<dbReference type="PANTHER" id="PTHR48236">
    <property type="entry name" value="COX19-LIKE CHCH FAMILY PROTEIN"/>
    <property type="match status" value="1"/>
</dbReference>
<proteinExistence type="evidence at transcript level"/>
<evidence type="ECO:0000313" key="2">
    <source>
        <dbReference type="EMBL" id="ABK20884.1"/>
    </source>
</evidence>
<name>A9NJS3_PICSI</name>
<evidence type="ECO:0008006" key="3">
    <source>
        <dbReference type="Google" id="ProtNLM"/>
    </source>
</evidence>
<sequence>MEDLKTHSVPSTHEGEVNEEDESLRQLKDCAQLYLNLQDCLIETNRDWRACQKEVKLLKTCHERKNKLLSPSGGAGMLKGGSIS</sequence>
<dbReference type="SUPFAM" id="SSF47072">
    <property type="entry name" value="Cysteine alpha-hairpin motif"/>
    <property type="match status" value="1"/>
</dbReference>
<protein>
    <recommendedName>
        <fullName evidence="3">CHCH domain-containing protein</fullName>
    </recommendedName>
</protein>
<accession>A9NJS3</accession>
<dbReference type="AlphaFoldDB" id="A9NJS3"/>